<dbReference type="InterPro" id="IPR039422">
    <property type="entry name" value="MarR/SlyA-like"/>
</dbReference>
<name>A0ABY9QJL5_GEOTD</name>
<dbReference type="SUPFAM" id="SSF46785">
    <property type="entry name" value="Winged helix' DNA-binding domain"/>
    <property type="match status" value="1"/>
</dbReference>
<dbReference type="InterPro" id="IPR036390">
    <property type="entry name" value="WH_DNA-bd_sf"/>
</dbReference>
<dbReference type="PANTHER" id="PTHR33164">
    <property type="entry name" value="TRANSCRIPTIONAL REGULATOR, MARR FAMILY"/>
    <property type="match status" value="1"/>
</dbReference>
<dbReference type="InterPro" id="IPR000835">
    <property type="entry name" value="HTH_MarR-typ"/>
</dbReference>
<sequence length="147" mass="17384">MTMMKEIAEEFVALISNLFGRFSELNKGATELSHMQNHVMEFMYMQQRAMNLKEISKGLNVAKQQLTIIIRNLEARGYLTKMPDPKDKRAVLVSLTPKGKEVIEKKWTYIYERFLEKFIRLDEEEQLDFHFALHKLNVLLKKMEDEA</sequence>
<evidence type="ECO:0000259" key="2">
    <source>
        <dbReference type="PROSITE" id="PS50995"/>
    </source>
</evidence>
<dbReference type="PRINTS" id="PR00598">
    <property type="entry name" value="HTHMARR"/>
</dbReference>
<dbReference type="Proteomes" id="UP001297580">
    <property type="component" value="Chromosome"/>
</dbReference>
<organism evidence="3 4">
    <name type="scientific">Geobacillus thermodenitrificans</name>
    <dbReference type="NCBI Taxonomy" id="33940"/>
    <lineage>
        <taxon>Bacteria</taxon>
        <taxon>Bacillati</taxon>
        <taxon>Bacillota</taxon>
        <taxon>Bacilli</taxon>
        <taxon>Bacillales</taxon>
        <taxon>Anoxybacillaceae</taxon>
        <taxon>Geobacillus</taxon>
    </lineage>
</organism>
<evidence type="ECO:0000313" key="3">
    <source>
        <dbReference type="EMBL" id="WMV77579.1"/>
    </source>
</evidence>
<dbReference type="SMART" id="SM00347">
    <property type="entry name" value="HTH_MARR"/>
    <property type="match status" value="1"/>
</dbReference>
<feature type="domain" description="HTH marR-type" evidence="2">
    <location>
        <begin position="1"/>
        <end position="145"/>
    </location>
</feature>
<dbReference type="Gene3D" id="1.10.10.10">
    <property type="entry name" value="Winged helix-like DNA-binding domain superfamily/Winged helix DNA-binding domain"/>
    <property type="match status" value="1"/>
</dbReference>
<keyword evidence="4" id="KW-1185">Reference proteome</keyword>
<dbReference type="GO" id="GO:0003677">
    <property type="term" value="F:DNA binding"/>
    <property type="evidence" value="ECO:0007669"/>
    <property type="project" value="UniProtKB-KW"/>
</dbReference>
<evidence type="ECO:0000313" key="4">
    <source>
        <dbReference type="Proteomes" id="UP001297580"/>
    </source>
</evidence>
<dbReference type="GeneID" id="87621153"/>
<proteinExistence type="predicted"/>
<protein>
    <submittedName>
        <fullName evidence="3">Winged helix DNA-binding protein</fullName>
    </submittedName>
</protein>
<keyword evidence="1 3" id="KW-0238">DNA-binding</keyword>
<dbReference type="Pfam" id="PF13463">
    <property type="entry name" value="HTH_27"/>
    <property type="match status" value="1"/>
</dbReference>
<gene>
    <name evidence="3" type="ORF">HSX42_07490</name>
</gene>
<dbReference type="RefSeq" id="WP_008879462.1">
    <property type="nucleotide sequence ID" value="NZ_CP017690.1"/>
</dbReference>
<accession>A0ABY9QJL5</accession>
<dbReference type="EMBL" id="CP133461">
    <property type="protein sequence ID" value="WMV77579.1"/>
    <property type="molecule type" value="Genomic_DNA"/>
</dbReference>
<dbReference type="InterPro" id="IPR036388">
    <property type="entry name" value="WH-like_DNA-bd_sf"/>
</dbReference>
<dbReference type="PROSITE" id="PS50995">
    <property type="entry name" value="HTH_MARR_2"/>
    <property type="match status" value="1"/>
</dbReference>
<reference evidence="3 4" key="1">
    <citation type="submission" date="2023-08" db="EMBL/GenBank/DDBJ databases">
        <title>Complete genome sequence of Geobacillus thermodenitrificans K1041, a genetically tractable strain representative of the genus Geobacillus.</title>
        <authorList>
            <person name="Kani S."/>
            <person name="Suzuki H."/>
        </authorList>
    </citation>
    <scope>NUCLEOTIDE SEQUENCE [LARGE SCALE GENOMIC DNA]</scope>
    <source>
        <strain evidence="3 4">K1041</strain>
    </source>
</reference>
<dbReference type="PANTHER" id="PTHR33164:SF43">
    <property type="entry name" value="HTH-TYPE TRANSCRIPTIONAL REPRESSOR YETL"/>
    <property type="match status" value="1"/>
</dbReference>
<evidence type="ECO:0000256" key="1">
    <source>
        <dbReference type="ARBA" id="ARBA00023125"/>
    </source>
</evidence>